<sequence>MYQVRQIGQQEAQLFKEWAAREGWNPGLNDIDCFFPQDPNGFFAGFVNDTMVTTGSAIIYNDNFAFFGFLICHPDYRGEGYGLAITQERLDYVGDRCTGLDGVVDMQQKYRRNGFEIAFNNIRFEGMAPTETTVDGHHRILDARQASAGCLADYDAAHFPARRQAFLQHWIHQPGTTALIACDSTNEDATVITDAKHIKGLIVCRPCITGYKIGPLFSDDFDTANQLLSSVLCRIPGQLFYLDITDDNADAHKLVDRWQMQKVFETARMYRNGKPQLPLDRIFGITTFELG</sequence>
<evidence type="ECO:0000313" key="2">
    <source>
        <dbReference type="EMBL" id="CAA0125766.1"/>
    </source>
</evidence>
<reference evidence="2 3" key="1">
    <citation type="submission" date="2019-11" db="EMBL/GenBank/DDBJ databases">
        <authorList>
            <person name="Holert J."/>
        </authorList>
    </citation>
    <scope>NUCLEOTIDE SEQUENCE [LARGE SCALE GENOMIC DNA]</scope>
    <source>
        <strain evidence="2">SB11_3</strain>
    </source>
</reference>
<dbReference type="PANTHER" id="PTHR47237">
    <property type="entry name" value="SLL0310 PROTEIN"/>
    <property type="match status" value="1"/>
</dbReference>
<dbReference type="InterPro" id="IPR000182">
    <property type="entry name" value="GNAT_dom"/>
</dbReference>
<name>A0A5S9QZF6_9GAMM</name>
<gene>
    <name evidence="2" type="ORF">OPDIPICF_03602</name>
</gene>
<dbReference type="Gene3D" id="3.40.630.30">
    <property type="match status" value="1"/>
</dbReference>
<dbReference type="Proteomes" id="UP000441399">
    <property type="component" value="Unassembled WGS sequence"/>
</dbReference>
<dbReference type="EMBL" id="CACSIO010000062">
    <property type="protein sequence ID" value="CAA0125766.1"/>
    <property type="molecule type" value="Genomic_DNA"/>
</dbReference>
<dbReference type="PANTHER" id="PTHR47237:SF1">
    <property type="entry name" value="SLL0310 PROTEIN"/>
    <property type="match status" value="1"/>
</dbReference>
<dbReference type="GO" id="GO:0016747">
    <property type="term" value="F:acyltransferase activity, transferring groups other than amino-acyl groups"/>
    <property type="evidence" value="ECO:0007669"/>
    <property type="project" value="InterPro"/>
</dbReference>
<protein>
    <recommendedName>
        <fullName evidence="1">N-acetyltransferase domain-containing protein</fullName>
    </recommendedName>
</protein>
<dbReference type="Pfam" id="PF18014">
    <property type="entry name" value="Acetyltransf_18"/>
    <property type="match status" value="1"/>
</dbReference>
<dbReference type="PROSITE" id="PS51186">
    <property type="entry name" value="GNAT"/>
    <property type="match status" value="1"/>
</dbReference>
<dbReference type="OrthoDB" id="20916at2"/>
<keyword evidence="3" id="KW-1185">Reference proteome</keyword>
<dbReference type="InterPro" id="IPR052729">
    <property type="entry name" value="Acyl/Acetyltrans_Enzymes"/>
</dbReference>
<dbReference type="Gene3D" id="3.40.630.90">
    <property type="match status" value="1"/>
</dbReference>
<dbReference type="InterPro" id="IPR016181">
    <property type="entry name" value="Acyl_CoA_acyltransferase"/>
</dbReference>
<dbReference type="SUPFAM" id="SSF55729">
    <property type="entry name" value="Acyl-CoA N-acyltransferases (Nat)"/>
    <property type="match status" value="1"/>
</dbReference>
<dbReference type="Pfam" id="PF00583">
    <property type="entry name" value="Acetyltransf_1"/>
    <property type="match status" value="1"/>
</dbReference>
<proteinExistence type="predicted"/>
<dbReference type="AlphaFoldDB" id="A0A5S9QZF6"/>
<feature type="domain" description="N-acetyltransferase" evidence="1">
    <location>
        <begin position="2"/>
        <end position="135"/>
    </location>
</feature>
<evidence type="ECO:0000313" key="3">
    <source>
        <dbReference type="Proteomes" id="UP000441399"/>
    </source>
</evidence>
<evidence type="ECO:0000259" key="1">
    <source>
        <dbReference type="PROSITE" id="PS51186"/>
    </source>
</evidence>
<dbReference type="InterPro" id="IPR041496">
    <property type="entry name" value="YitH/HolE_GNAT"/>
</dbReference>
<accession>A0A5S9QZF6</accession>
<organism evidence="2 3">
    <name type="scientific">BD1-7 clade bacterium</name>
    <dbReference type="NCBI Taxonomy" id="2029982"/>
    <lineage>
        <taxon>Bacteria</taxon>
        <taxon>Pseudomonadati</taxon>
        <taxon>Pseudomonadota</taxon>
        <taxon>Gammaproteobacteria</taxon>
        <taxon>Cellvibrionales</taxon>
        <taxon>Spongiibacteraceae</taxon>
        <taxon>BD1-7 clade</taxon>
    </lineage>
</organism>